<sequence length="85" mass="8409">MSAMATTIAAAVEEQGAATQEIVRNVTQASVGTSEVTSTIAGVAGAAEEKGAAASQVFASASALSRQSDHLGAEVTRFLATVRAA</sequence>
<evidence type="ECO:0000313" key="2">
    <source>
        <dbReference type="Proteomes" id="UP001055117"/>
    </source>
</evidence>
<dbReference type="EMBL" id="BPQG01000053">
    <property type="protein sequence ID" value="GJD45648.1"/>
    <property type="molecule type" value="Genomic_DNA"/>
</dbReference>
<name>A0ABQ4QK71_9HYPH</name>
<evidence type="ECO:0000313" key="1">
    <source>
        <dbReference type="EMBL" id="GJD45648.1"/>
    </source>
</evidence>
<proteinExistence type="predicted"/>
<keyword evidence="2" id="KW-1185">Reference proteome</keyword>
<gene>
    <name evidence="1" type="ORF">AFCDBAGC_3522</name>
</gene>
<accession>A0ABQ4QK71</accession>
<comment type="caution">
    <text evidence="1">The sequence shown here is derived from an EMBL/GenBank/DDBJ whole genome shotgun (WGS) entry which is preliminary data.</text>
</comment>
<dbReference type="Proteomes" id="UP001055117">
    <property type="component" value="Unassembled WGS sequence"/>
</dbReference>
<dbReference type="SUPFAM" id="SSF58104">
    <property type="entry name" value="Methyl-accepting chemotaxis protein (MCP) signaling domain"/>
    <property type="match status" value="1"/>
</dbReference>
<protein>
    <submittedName>
        <fullName evidence="1">Methyl-accepting chemotaxis protein</fullName>
    </submittedName>
</protein>
<reference evidence="1 2" key="1">
    <citation type="journal article" date="2021" name="Front. Microbiol.">
        <title>Comprehensive Comparative Genomics and Phenotyping of Methylobacterium Species.</title>
        <authorList>
            <person name="Alessa O."/>
            <person name="Ogura Y."/>
            <person name="Fujitani Y."/>
            <person name="Takami H."/>
            <person name="Hayashi T."/>
            <person name="Sahin N."/>
            <person name="Tani A."/>
        </authorList>
    </citation>
    <scope>NUCLEOTIDE SEQUENCE [LARGE SCALE GENOMIC DNA]</scope>
    <source>
        <strain evidence="1 2">DSM 23679</strain>
    </source>
</reference>
<organism evidence="1 2">
    <name type="scientific">Methylobacterium cerastii</name>
    <dbReference type="NCBI Taxonomy" id="932741"/>
    <lineage>
        <taxon>Bacteria</taxon>
        <taxon>Pseudomonadati</taxon>
        <taxon>Pseudomonadota</taxon>
        <taxon>Alphaproteobacteria</taxon>
        <taxon>Hyphomicrobiales</taxon>
        <taxon>Methylobacteriaceae</taxon>
        <taxon>Methylobacterium</taxon>
    </lineage>
</organism>
<dbReference type="Gene3D" id="1.10.287.950">
    <property type="entry name" value="Methyl-accepting chemotaxis protein"/>
    <property type="match status" value="1"/>
</dbReference>